<dbReference type="Proteomes" id="UP000198418">
    <property type="component" value="Unassembled WGS sequence"/>
</dbReference>
<dbReference type="GO" id="GO:0032259">
    <property type="term" value="P:methylation"/>
    <property type="evidence" value="ECO:0007669"/>
    <property type="project" value="UniProtKB-KW"/>
</dbReference>
<dbReference type="PANTHER" id="PTHR30481">
    <property type="entry name" value="DNA ADENINE METHYLASE"/>
    <property type="match status" value="1"/>
</dbReference>
<evidence type="ECO:0000313" key="8">
    <source>
        <dbReference type="Proteomes" id="UP000198418"/>
    </source>
</evidence>
<dbReference type="GO" id="GO:0009007">
    <property type="term" value="F:site-specific DNA-methyltransferase (adenine-specific) activity"/>
    <property type="evidence" value="ECO:0007669"/>
    <property type="project" value="UniProtKB-EC"/>
</dbReference>
<keyword evidence="5" id="KW-0949">S-adenosyl-L-methionine</keyword>
<sequence>MRRVRAPDVEVINDRSQDVANFFRILQRHYEPFFDMLKWRLTSRAEFDRLLSQDPTTLTDLERAARFLYLQRLSFGGKVSGRTFGYSLTGPARFDTTKLGVLLEAIHDRLAGVTIECLDWRDFIARWDRPGALFFCDPPYFGTERYYGAGLFSQASHAEMAEALGGLKGNFILTINDLPQTREIYAAFRLESVDLTYQAGGADEAKAVKELIVSGP</sequence>
<dbReference type="InterPro" id="IPR012327">
    <property type="entry name" value="MeTrfase_D12"/>
</dbReference>
<dbReference type="GO" id="GO:0006298">
    <property type="term" value="P:mismatch repair"/>
    <property type="evidence" value="ECO:0007669"/>
    <property type="project" value="TreeGrafter"/>
</dbReference>
<dbReference type="Pfam" id="PF02086">
    <property type="entry name" value="MethyltransfD12"/>
    <property type="match status" value="1"/>
</dbReference>
<keyword evidence="8" id="KW-1185">Reference proteome</keyword>
<evidence type="ECO:0000256" key="6">
    <source>
        <dbReference type="ARBA" id="ARBA00047942"/>
    </source>
</evidence>
<evidence type="ECO:0000256" key="3">
    <source>
        <dbReference type="ARBA" id="ARBA00022603"/>
    </source>
</evidence>
<dbReference type="SUPFAM" id="SSF53335">
    <property type="entry name" value="S-adenosyl-L-methionine-dependent methyltransferases"/>
    <property type="match status" value="1"/>
</dbReference>
<proteinExistence type="inferred from homology"/>
<dbReference type="GO" id="GO:0009307">
    <property type="term" value="P:DNA restriction-modification system"/>
    <property type="evidence" value="ECO:0007669"/>
    <property type="project" value="InterPro"/>
</dbReference>
<keyword evidence="4" id="KW-0808">Transferase</keyword>
<dbReference type="PANTHER" id="PTHR30481:SF4">
    <property type="entry name" value="SITE-SPECIFIC DNA-METHYLTRANSFERASE (ADENINE-SPECIFIC)"/>
    <property type="match status" value="1"/>
</dbReference>
<dbReference type="GO" id="GO:1904047">
    <property type="term" value="F:S-adenosyl-L-methionine binding"/>
    <property type="evidence" value="ECO:0007669"/>
    <property type="project" value="TreeGrafter"/>
</dbReference>
<dbReference type="Gene3D" id="1.10.1020.10">
    <property type="entry name" value="Adenine-specific Methyltransferase, Domain 2"/>
    <property type="match status" value="1"/>
</dbReference>
<dbReference type="InterPro" id="IPR029063">
    <property type="entry name" value="SAM-dependent_MTases_sf"/>
</dbReference>
<comment type="similarity">
    <text evidence="1">Belongs to the N(4)/N(6)-methyltransferase family.</text>
</comment>
<evidence type="ECO:0000256" key="4">
    <source>
        <dbReference type="ARBA" id="ARBA00022679"/>
    </source>
</evidence>
<accession>A0A212S2E4</accession>
<comment type="catalytic activity">
    <reaction evidence="6">
        <text>a 2'-deoxyadenosine in DNA + S-adenosyl-L-methionine = an N(6)-methyl-2'-deoxyadenosine in DNA + S-adenosyl-L-homocysteine + H(+)</text>
        <dbReference type="Rhea" id="RHEA:15197"/>
        <dbReference type="Rhea" id="RHEA-COMP:12418"/>
        <dbReference type="Rhea" id="RHEA-COMP:12419"/>
        <dbReference type="ChEBI" id="CHEBI:15378"/>
        <dbReference type="ChEBI" id="CHEBI:57856"/>
        <dbReference type="ChEBI" id="CHEBI:59789"/>
        <dbReference type="ChEBI" id="CHEBI:90615"/>
        <dbReference type="ChEBI" id="CHEBI:90616"/>
        <dbReference type="EC" id="2.1.1.72"/>
    </reaction>
</comment>
<keyword evidence="3 7" id="KW-0489">Methyltransferase</keyword>
<evidence type="ECO:0000256" key="5">
    <source>
        <dbReference type="ARBA" id="ARBA00022691"/>
    </source>
</evidence>
<organism evidence="7 8">
    <name type="scientific">Rhodoblastus acidophilus</name>
    <name type="common">Rhodopseudomonas acidophila</name>
    <dbReference type="NCBI Taxonomy" id="1074"/>
    <lineage>
        <taxon>Bacteria</taxon>
        <taxon>Pseudomonadati</taxon>
        <taxon>Pseudomonadota</taxon>
        <taxon>Alphaproteobacteria</taxon>
        <taxon>Hyphomicrobiales</taxon>
        <taxon>Rhodoblastaceae</taxon>
        <taxon>Rhodoblastus</taxon>
    </lineage>
</organism>
<protein>
    <recommendedName>
        <fullName evidence="2">site-specific DNA-methyltransferase (adenine-specific)</fullName>
        <ecNumber evidence="2">2.1.1.72</ecNumber>
    </recommendedName>
</protein>
<dbReference type="GO" id="GO:0043565">
    <property type="term" value="F:sequence-specific DNA binding"/>
    <property type="evidence" value="ECO:0007669"/>
    <property type="project" value="TreeGrafter"/>
</dbReference>
<evidence type="ECO:0000256" key="2">
    <source>
        <dbReference type="ARBA" id="ARBA00011900"/>
    </source>
</evidence>
<evidence type="ECO:0000313" key="7">
    <source>
        <dbReference type="EMBL" id="SNB79333.1"/>
    </source>
</evidence>
<evidence type="ECO:0000256" key="1">
    <source>
        <dbReference type="ARBA" id="ARBA00006594"/>
    </source>
</evidence>
<name>A0A212S2E4_RHOAC</name>
<dbReference type="EMBL" id="FYDG01000011">
    <property type="protein sequence ID" value="SNB79333.1"/>
    <property type="molecule type" value="Genomic_DNA"/>
</dbReference>
<gene>
    <name evidence="7" type="ORF">SAMN06265338_1118</name>
</gene>
<reference evidence="8" key="1">
    <citation type="submission" date="2017-06" db="EMBL/GenBank/DDBJ databases">
        <authorList>
            <person name="Varghese N."/>
            <person name="Submissions S."/>
        </authorList>
    </citation>
    <scope>NUCLEOTIDE SEQUENCE [LARGE SCALE GENOMIC DNA]</scope>
    <source>
        <strain evidence="8">DSM 137</strain>
    </source>
</reference>
<dbReference type="AlphaFoldDB" id="A0A212S2E4"/>
<dbReference type="InterPro" id="IPR023095">
    <property type="entry name" value="Ade_MeTrfase_dom_2"/>
</dbReference>
<dbReference type="Gene3D" id="3.40.50.150">
    <property type="entry name" value="Vaccinia Virus protein VP39"/>
    <property type="match status" value="1"/>
</dbReference>
<dbReference type="EC" id="2.1.1.72" evidence="2"/>